<dbReference type="GO" id="GO:0005615">
    <property type="term" value="C:extracellular space"/>
    <property type="evidence" value="ECO:0007669"/>
    <property type="project" value="TreeGrafter"/>
</dbReference>
<dbReference type="EMBL" id="JPKZ01002916">
    <property type="protein sequence ID" value="KHN74398.1"/>
    <property type="molecule type" value="Genomic_DNA"/>
</dbReference>
<dbReference type="InterPro" id="IPR036880">
    <property type="entry name" value="Kunitz_BPTI_sf"/>
</dbReference>
<dbReference type="SUPFAM" id="SSF57362">
    <property type="entry name" value="BPTI-like"/>
    <property type="match status" value="1"/>
</dbReference>
<gene>
    <name evidence="6" type="primary">H2</name>
    <name evidence="6" type="ORF">Tcan_15850</name>
    <name evidence="7" type="ORF">TCNE_LOCUS13310</name>
</gene>
<dbReference type="PROSITE" id="PS50279">
    <property type="entry name" value="BPTI_KUNITZ_2"/>
    <property type="match status" value="1"/>
</dbReference>
<accession>A0A0B2UY42</accession>
<feature type="signal peptide" evidence="4">
    <location>
        <begin position="1"/>
        <end position="17"/>
    </location>
</feature>
<evidence type="ECO:0000313" key="6">
    <source>
        <dbReference type="EMBL" id="KHN74398.1"/>
    </source>
</evidence>
<dbReference type="SMART" id="SM00131">
    <property type="entry name" value="KU"/>
    <property type="match status" value="1"/>
</dbReference>
<dbReference type="Pfam" id="PF00014">
    <property type="entry name" value="Kunitz_BPTI"/>
    <property type="match status" value="1"/>
</dbReference>
<name>A0A0B2UY42_TOXCA</name>
<dbReference type="PANTHER" id="PTHR10083:SF374">
    <property type="entry name" value="BPTI_KUNITZ INHIBITOR DOMAIN-CONTAINING PROTEIN"/>
    <property type="match status" value="1"/>
</dbReference>
<dbReference type="AlphaFoldDB" id="A0A0B2UY42"/>
<evidence type="ECO:0000259" key="5">
    <source>
        <dbReference type="PROSITE" id="PS50279"/>
    </source>
</evidence>
<dbReference type="CDD" id="cd00109">
    <property type="entry name" value="Kunitz-type"/>
    <property type="match status" value="1"/>
</dbReference>
<keyword evidence="8" id="KW-1185">Reference proteome</keyword>
<dbReference type="PANTHER" id="PTHR10083">
    <property type="entry name" value="KUNITZ-TYPE PROTEASE INHIBITOR-RELATED"/>
    <property type="match status" value="1"/>
</dbReference>
<evidence type="ECO:0000256" key="4">
    <source>
        <dbReference type="SAM" id="SignalP"/>
    </source>
</evidence>
<keyword evidence="4" id="KW-0732">Signal</keyword>
<feature type="domain" description="BPTI/Kunitz inhibitor" evidence="5">
    <location>
        <begin position="36"/>
        <end position="104"/>
    </location>
</feature>
<organism evidence="6 8">
    <name type="scientific">Toxocara canis</name>
    <name type="common">Canine roundworm</name>
    <dbReference type="NCBI Taxonomy" id="6265"/>
    <lineage>
        <taxon>Eukaryota</taxon>
        <taxon>Metazoa</taxon>
        <taxon>Ecdysozoa</taxon>
        <taxon>Nematoda</taxon>
        <taxon>Chromadorea</taxon>
        <taxon>Rhabditida</taxon>
        <taxon>Spirurina</taxon>
        <taxon>Ascaridomorpha</taxon>
        <taxon>Ascaridoidea</taxon>
        <taxon>Toxocaridae</taxon>
        <taxon>Toxocara</taxon>
    </lineage>
</organism>
<dbReference type="Proteomes" id="UP000031036">
    <property type="component" value="Unassembled WGS sequence"/>
</dbReference>
<dbReference type="PRINTS" id="PR00759">
    <property type="entry name" value="BASICPTASE"/>
</dbReference>
<evidence type="ECO:0000313" key="7">
    <source>
        <dbReference type="EMBL" id="VDM44631.1"/>
    </source>
</evidence>
<dbReference type="Gene3D" id="4.10.410.10">
    <property type="entry name" value="Pancreatic trypsin inhibitor Kunitz domain"/>
    <property type="match status" value="1"/>
</dbReference>
<keyword evidence="1" id="KW-0646">Protease inhibitor</keyword>
<protein>
    <submittedName>
        <fullName evidence="6">Boophilin-H2</fullName>
    </submittedName>
</protein>
<dbReference type="OrthoDB" id="4473401at2759"/>
<dbReference type="OMA" id="VATQECY"/>
<dbReference type="InterPro" id="IPR050098">
    <property type="entry name" value="TFPI/VKTCI-like"/>
</dbReference>
<evidence type="ECO:0000313" key="8">
    <source>
        <dbReference type="Proteomes" id="UP000031036"/>
    </source>
</evidence>
<keyword evidence="2" id="KW-0722">Serine protease inhibitor</keyword>
<reference evidence="7" key="2">
    <citation type="submission" date="2018-11" db="EMBL/GenBank/DDBJ databases">
        <authorList>
            <consortium name="Pathogen Informatics"/>
        </authorList>
    </citation>
    <scope>NUCLEOTIDE SEQUENCE [LARGE SCALE GENOMIC DNA]</scope>
</reference>
<evidence type="ECO:0000256" key="1">
    <source>
        <dbReference type="ARBA" id="ARBA00022690"/>
    </source>
</evidence>
<evidence type="ECO:0000256" key="3">
    <source>
        <dbReference type="ARBA" id="ARBA00023157"/>
    </source>
</evidence>
<dbReference type="InterPro" id="IPR002223">
    <property type="entry name" value="Kunitz_BPTI"/>
</dbReference>
<dbReference type="GO" id="GO:0004867">
    <property type="term" value="F:serine-type endopeptidase inhibitor activity"/>
    <property type="evidence" value="ECO:0007669"/>
    <property type="project" value="UniProtKB-KW"/>
</dbReference>
<dbReference type="EMBL" id="UYWY01021665">
    <property type="protein sequence ID" value="VDM44631.1"/>
    <property type="molecule type" value="Genomic_DNA"/>
</dbReference>
<proteinExistence type="predicted"/>
<sequence length="109" mass="12326">MLFHVILIALLVCILESAHLPGPPVFTAVQHYPSICYLPPESGLCPSAESQRDNSDDERSDFRDKLLVRYYFDTTTEQCYQFGVQNCGGNENRFETLAACQAFCRLNKS</sequence>
<reference evidence="6 8" key="1">
    <citation type="submission" date="2014-11" db="EMBL/GenBank/DDBJ databases">
        <title>Genetic blueprint of the zoonotic pathogen Toxocara canis.</title>
        <authorList>
            <person name="Zhu X.-Q."/>
            <person name="Korhonen P.K."/>
            <person name="Cai H."/>
            <person name="Young N.D."/>
            <person name="Nejsum P."/>
            <person name="von Samson-Himmelstjerna G."/>
            <person name="Boag P.R."/>
            <person name="Tan P."/>
            <person name="Li Q."/>
            <person name="Min J."/>
            <person name="Yang Y."/>
            <person name="Wang X."/>
            <person name="Fang X."/>
            <person name="Hall R.S."/>
            <person name="Hofmann A."/>
            <person name="Sternberg P.W."/>
            <person name="Jex A.R."/>
            <person name="Gasser R.B."/>
        </authorList>
    </citation>
    <scope>NUCLEOTIDE SEQUENCE [LARGE SCALE GENOMIC DNA]</scope>
    <source>
        <strain evidence="6">PN_DK_2014</strain>
    </source>
</reference>
<evidence type="ECO:0000256" key="2">
    <source>
        <dbReference type="ARBA" id="ARBA00022900"/>
    </source>
</evidence>
<feature type="chain" id="PRO_5010412435" evidence="4">
    <location>
        <begin position="18"/>
        <end position="109"/>
    </location>
</feature>
<keyword evidence="3" id="KW-1015">Disulfide bond</keyword>